<dbReference type="PANTHER" id="PTHR43908:SF3">
    <property type="entry name" value="AT29763P-RELATED"/>
    <property type="match status" value="1"/>
</dbReference>
<evidence type="ECO:0000313" key="3">
    <source>
        <dbReference type="Proteomes" id="UP000001819"/>
    </source>
</evidence>
<organism evidence="3 4">
    <name type="scientific">Drosophila pseudoobscura pseudoobscura</name>
    <name type="common">Fruit fly</name>
    <dbReference type="NCBI Taxonomy" id="46245"/>
    <lineage>
        <taxon>Eukaryota</taxon>
        <taxon>Metazoa</taxon>
        <taxon>Ecdysozoa</taxon>
        <taxon>Arthropoda</taxon>
        <taxon>Hexapoda</taxon>
        <taxon>Insecta</taxon>
        <taxon>Pterygota</taxon>
        <taxon>Neoptera</taxon>
        <taxon>Endopterygota</taxon>
        <taxon>Diptera</taxon>
        <taxon>Brachycera</taxon>
        <taxon>Muscomorpha</taxon>
        <taxon>Ephydroidea</taxon>
        <taxon>Drosophilidae</taxon>
        <taxon>Drosophila</taxon>
        <taxon>Sophophora</taxon>
    </lineage>
</organism>
<reference evidence="4" key="1">
    <citation type="submission" date="2025-08" db="UniProtKB">
        <authorList>
            <consortium name="RefSeq"/>
        </authorList>
    </citation>
    <scope>IDENTIFICATION</scope>
    <source>
        <strain evidence="4">MV-25-SWS-2005</strain>
        <tissue evidence="4">Whole body</tissue>
    </source>
</reference>
<gene>
    <name evidence="4" type="primary">LOC4812511</name>
</gene>
<keyword evidence="3" id="KW-1185">Reference proteome</keyword>
<evidence type="ECO:0000313" key="4">
    <source>
        <dbReference type="RefSeq" id="XP_033237419.1"/>
    </source>
</evidence>
<keyword evidence="1" id="KW-1133">Transmembrane helix</keyword>
<keyword evidence="1" id="KW-0812">Transmembrane</keyword>
<dbReference type="SUPFAM" id="SSF46565">
    <property type="entry name" value="Chaperone J-domain"/>
    <property type="match status" value="1"/>
</dbReference>
<dbReference type="InterPro" id="IPR051100">
    <property type="entry name" value="DnaJ_subfamily_B/C"/>
</dbReference>
<dbReference type="FunFam" id="1.10.287.110:FF:000175">
    <property type="entry name" value="GM22099"/>
    <property type="match status" value="1"/>
</dbReference>
<evidence type="ECO:0000256" key="1">
    <source>
        <dbReference type="SAM" id="Phobius"/>
    </source>
</evidence>
<dbReference type="Pfam" id="PF00226">
    <property type="entry name" value="DnaJ"/>
    <property type="match status" value="1"/>
</dbReference>
<dbReference type="InterPro" id="IPR018253">
    <property type="entry name" value="DnaJ_domain_CS"/>
</dbReference>
<dbReference type="GO" id="GO:0030544">
    <property type="term" value="F:Hsp70 protein binding"/>
    <property type="evidence" value="ECO:0007669"/>
    <property type="project" value="TreeGrafter"/>
</dbReference>
<dbReference type="FunCoup" id="A0A6I8W3Z7">
    <property type="interactions" value="26"/>
</dbReference>
<dbReference type="RefSeq" id="XP_033237419.1">
    <property type="nucleotide sequence ID" value="XM_033381528.1"/>
</dbReference>
<dbReference type="KEGG" id="dpo:4812511"/>
<dbReference type="SMART" id="SM00271">
    <property type="entry name" value="DnaJ"/>
    <property type="match status" value="1"/>
</dbReference>
<proteinExistence type="predicted"/>
<dbReference type="InParanoid" id="A0A6I8W3Z7"/>
<protein>
    <submittedName>
        <fullName evidence="4">DnaJ protein homolog 1-like</fullName>
    </submittedName>
</protein>
<name>A0A6I8W3Z7_DROPS</name>
<accession>A0A6I8W3Z7</accession>
<dbReference type="Proteomes" id="UP000001819">
    <property type="component" value="Chromosome X"/>
</dbReference>
<dbReference type="CDD" id="cd06257">
    <property type="entry name" value="DnaJ"/>
    <property type="match status" value="1"/>
</dbReference>
<keyword evidence="1" id="KW-0472">Membrane</keyword>
<dbReference type="GO" id="GO:0071218">
    <property type="term" value="P:cellular response to misfolded protein"/>
    <property type="evidence" value="ECO:0007669"/>
    <property type="project" value="TreeGrafter"/>
</dbReference>
<dbReference type="PANTHER" id="PTHR43908">
    <property type="entry name" value="AT29763P-RELATED"/>
    <property type="match status" value="1"/>
</dbReference>
<feature type="transmembrane region" description="Helical" evidence="1">
    <location>
        <begin position="89"/>
        <end position="107"/>
    </location>
</feature>
<feature type="domain" description="J" evidence="2">
    <location>
        <begin position="4"/>
        <end position="68"/>
    </location>
</feature>
<dbReference type="PROSITE" id="PS50076">
    <property type="entry name" value="DNAJ_2"/>
    <property type="match status" value="1"/>
</dbReference>
<dbReference type="Gene3D" id="1.10.287.110">
    <property type="entry name" value="DnaJ domain"/>
    <property type="match status" value="1"/>
</dbReference>
<dbReference type="InterPro" id="IPR001623">
    <property type="entry name" value="DnaJ_domain"/>
</dbReference>
<dbReference type="AlphaFoldDB" id="A0A6I8W3Z7"/>
<evidence type="ECO:0000259" key="2">
    <source>
        <dbReference type="PROSITE" id="PS50076"/>
    </source>
</evidence>
<dbReference type="PRINTS" id="PR00625">
    <property type="entry name" value="JDOMAIN"/>
</dbReference>
<dbReference type="GO" id="GO:0005789">
    <property type="term" value="C:endoplasmic reticulum membrane"/>
    <property type="evidence" value="ECO:0007669"/>
    <property type="project" value="TreeGrafter"/>
</dbReference>
<dbReference type="InterPro" id="IPR036869">
    <property type="entry name" value="J_dom_sf"/>
</dbReference>
<dbReference type="PROSITE" id="PS00636">
    <property type="entry name" value="DNAJ_1"/>
    <property type="match status" value="1"/>
</dbReference>
<sequence length="153" mass="17598">MGKDYYQILGINRNATKDDIKKGYRRMALKYHPDKNDHPQAEEQFQEVAAAFEVLSNKEKRELYDQYGEEGLKSQDEAAQTFAQPTPDMVPFMCAVGGTVLFAFAAYKTFQFHRAPRAAMMEEVAHLADSTRKDIQSTDFIDFLPIISYQRRS</sequence>